<sequence>MPKVIKLLFTLVFHADQAFPPVGSSALPYEKPSYNSKLNKICIICNHKASLFWLLRRQLLRLSNSKEKSKALQEIGKLANQATTPASGKHFDEYDQLQEKFRSLFPAEFAEAAFKLRTKLLVHNGLPRLSWRSATALEPGRARRHQQ</sequence>
<reference evidence="2" key="1">
    <citation type="submission" date="2020-08" db="EMBL/GenBank/DDBJ databases">
        <title>Multicomponent nature underlies the extraordinary mechanical properties of spider dragline silk.</title>
        <authorList>
            <person name="Kono N."/>
            <person name="Nakamura H."/>
            <person name="Mori M."/>
            <person name="Yoshida Y."/>
            <person name="Ohtoshi R."/>
            <person name="Malay A.D."/>
            <person name="Moran D.A.P."/>
            <person name="Tomita M."/>
            <person name="Numata K."/>
            <person name="Arakawa K."/>
        </authorList>
    </citation>
    <scope>NUCLEOTIDE SEQUENCE</scope>
</reference>
<evidence type="ECO:0000256" key="1">
    <source>
        <dbReference type="SAM" id="SignalP"/>
    </source>
</evidence>
<keyword evidence="1" id="KW-0732">Signal</keyword>
<feature type="chain" id="PRO_5036478453" evidence="1">
    <location>
        <begin position="19"/>
        <end position="147"/>
    </location>
</feature>
<dbReference type="Proteomes" id="UP000886998">
    <property type="component" value="Unassembled WGS sequence"/>
</dbReference>
<dbReference type="EMBL" id="BMAV01028024">
    <property type="protein sequence ID" value="GFS64307.1"/>
    <property type="molecule type" value="Genomic_DNA"/>
</dbReference>
<comment type="caution">
    <text evidence="2">The sequence shown here is derived from an EMBL/GenBank/DDBJ whole genome shotgun (WGS) entry which is preliminary data.</text>
</comment>
<evidence type="ECO:0000313" key="2">
    <source>
        <dbReference type="EMBL" id="GFS64307.1"/>
    </source>
</evidence>
<keyword evidence="3" id="KW-1185">Reference proteome</keyword>
<protein>
    <submittedName>
        <fullName evidence="2">Uncharacterized protein</fullName>
    </submittedName>
</protein>
<evidence type="ECO:0000313" key="3">
    <source>
        <dbReference type="Proteomes" id="UP000886998"/>
    </source>
</evidence>
<feature type="signal peptide" evidence="1">
    <location>
        <begin position="1"/>
        <end position="18"/>
    </location>
</feature>
<organism evidence="2 3">
    <name type="scientific">Trichonephila inaurata madagascariensis</name>
    <dbReference type="NCBI Taxonomy" id="2747483"/>
    <lineage>
        <taxon>Eukaryota</taxon>
        <taxon>Metazoa</taxon>
        <taxon>Ecdysozoa</taxon>
        <taxon>Arthropoda</taxon>
        <taxon>Chelicerata</taxon>
        <taxon>Arachnida</taxon>
        <taxon>Araneae</taxon>
        <taxon>Araneomorphae</taxon>
        <taxon>Entelegynae</taxon>
        <taxon>Araneoidea</taxon>
        <taxon>Nephilidae</taxon>
        <taxon>Trichonephila</taxon>
        <taxon>Trichonephila inaurata</taxon>
    </lineage>
</organism>
<name>A0A8X6IWV3_9ARAC</name>
<proteinExistence type="predicted"/>
<accession>A0A8X6IWV3</accession>
<dbReference type="AlphaFoldDB" id="A0A8X6IWV3"/>
<gene>
    <name evidence="2" type="ORF">TNIN_173801</name>
</gene>